<sequence length="170" mass="19458">MDNPVLGNHLPGAQGLLSIYVCMMCLVLELFFFWFSFFLLVLSPILPSNFPEISVSSDQNRVAQIALFCRVVLDYSYQCIILHSIFTDLAPGGGGYWLCSRQAIRKRGSSRITRVQRCLHHPKIFIMFKIYHESDERLQSSTAVSLHQGMPVLHISHVRIHRLRSTPNQI</sequence>
<feature type="transmembrane region" description="Helical" evidence="1">
    <location>
        <begin position="17"/>
        <end position="42"/>
    </location>
</feature>
<protein>
    <submittedName>
        <fullName evidence="2">Uncharacterized protein</fullName>
    </submittedName>
</protein>
<evidence type="ECO:0000256" key="1">
    <source>
        <dbReference type="SAM" id="Phobius"/>
    </source>
</evidence>
<dbReference type="AlphaFoldDB" id="A0A319CI28"/>
<gene>
    <name evidence="2" type="ORF">BO82DRAFT_22374</name>
</gene>
<evidence type="ECO:0000313" key="2">
    <source>
        <dbReference type="EMBL" id="PYH84120.1"/>
    </source>
</evidence>
<proteinExistence type="predicted"/>
<keyword evidence="1" id="KW-0812">Transmembrane</keyword>
<dbReference type="GeneID" id="37133519"/>
<keyword evidence="3" id="KW-1185">Reference proteome</keyword>
<dbReference type="RefSeq" id="XP_025494320.1">
    <property type="nucleotide sequence ID" value="XM_025630778.1"/>
</dbReference>
<name>A0A319CI28_9EURO</name>
<evidence type="ECO:0000313" key="3">
    <source>
        <dbReference type="Proteomes" id="UP000248340"/>
    </source>
</evidence>
<keyword evidence="1" id="KW-1133">Transmembrane helix</keyword>
<dbReference type="Proteomes" id="UP000248340">
    <property type="component" value="Unassembled WGS sequence"/>
</dbReference>
<keyword evidence="1" id="KW-0472">Membrane</keyword>
<dbReference type="EMBL" id="KZ821685">
    <property type="protein sequence ID" value="PYH84120.1"/>
    <property type="molecule type" value="Genomic_DNA"/>
</dbReference>
<accession>A0A319CI28</accession>
<dbReference type="VEuPathDB" id="FungiDB:BO82DRAFT_22374"/>
<organism evidence="2 3">
    <name type="scientific">Aspergillus uvarum CBS 121591</name>
    <dbReference type="NCBI Taxonomy" id="1448315"/>
    <lineage>
        <taxon>Eukaryota</taxon>
        <taxon>Fungi</taxon>
        <taxon>Dikarya</taxon>
        <taxon>Ascomycota</taxon>
        <taxon>Pezizomycotina</taxon>
        <taxon>Eurotiomycetes</taxon>
        <taxon>Eurotiomycetidae</taxon>
        <taxon>Eurotiales</taxon>
        <taxon>Aspergillaceae</taxon>
        <taxon>Aspergillus</taxon>
        <taxon>Aspergillus subgen. Circumdati</taxon>
    </lineage>
</organism>
<reference evidence="2 3" key="1">
    <citation type="submission" date="2016-12" db="EMBL/GenBank/DDBJ databases">
        <title>The genomes of Aspergillus section Nigri reveals drivers in fungal speciation.</title>
        <authorList>
            <consortium name="DOE Joint Genome Institute"/>
            <person name="Vesth T.C."/>
            <person name="Nybo J."/>
            <person name="Theobald S."/>
            <person name="Brandl J."/>
            <person name="Frisvad J.C."/>
            <person name="Nielsen K.F."/>
            <person name="Lyhne E.K."/>
            <person name="Kogle M.E."/>
            <person name="Kuo A."/>
            <person name="Riley R."/>
            <person name="Clum A."/>
            <person name="Nolan M."/>
            <person name="Lipzen A."/>
            <person name="Salamov A."/>
            <person name="Henrissat B."/>
            <person name="Wiebenga A."/>
            <person name="De Vries R.P."/>
            <person name="Grigoriev I.V."/>
            <person name="Mortensen U.H."/>
            <person name="Andersen M.R."/>
            <person name="Baker S.E."/>
        </authorList>
    </citation>
    <scope>NUCLEOTIDE SEQUENCE [LARGE SCALE GENOMIC DNA]</scope>
    <source>
        <strain evidence="2 3">CBS 121591</strain>
    </source>
</reference>